<dbReference type="RefSeq" id="WP_139082399.1">
    <property type="nucleotide sequence ID" value="NZ_VDFV01000023.1"/>
</dbReference>
<gene>
    <name evidence="2" type="ORF">FHG71_14430</name>
</gene>
<dbReference type="PANTHER" id="PTHR43245">
    <property type="entry name" value="BIFUNCTIONAL POLYMYXIN RESISTANCE PROTEIN ARNA"/>
    <property type="match status" value="1"/>
</dbReference>
<feature type="domain" description="NAD-dependent epimerase/dehydratase" evidence="1">
    <location>
        <begin position="3"/>
        <end position="204"/>
    </location>
</feature>
<dbReference type="SUPFAM" id="SSF51735">
    <property type="entry name" value="NAD(P)-binding Rossmann-fold domains"/>
    <property type="match status" value="1"/>
</dbReference>
<dbReference type="InterPro" id="IPR050177">
    <property type="entry name" value="Lipid_A_modif_metabolic_enz"/>
</dbReference>
<name>A0A5C4NEL6_9RHOB</name>
<keyword evidence="3" id="KW-1185">Reference proteome</keyword>
<accession>A0A5C4NEL6</accession>
<evidence type="ECO:0000313" key="2">
    <source>
        <dbReference type="EMBL" id="TNC68816.1"/>
    </source>
</evidence>
<dbReference type="InterPro" id="IPR001509">
    <property type="entry name" value="Epimerase_deHydtase"/>
</dbReference>
<protein>
    <submittedName>
        <fullName evidence="2">NAD(P)-dependent oxidoreductase</fullName>
    </submittedName>
</protein>
<dbReference type="AlphaFoldDB" id="A0A5C4NEL6"/>
<sequence>MRIALTGATGLVGQFIAARILAQGHALVALGRQPSPHGGTHRPWRLHGPAPLDGCDALVHAAFVHVPGRYRGGEGDDPAGFLRANLDGTLRLWEEARGLPIVFLSSRAVYDGLPSGTILTEDLPLAPDSLYGQVKLAAETALHARGGASLRATGVYGPPAPGQRHKWADLFDAVARGEPVAPACGTEVHGDDLARAVLLLLDAPPGPWNCSDLLLDRRDLLDRWTRRTGVAGPLPPRSDRRPNVMDCSRLRALGWTPGGEAALDRALDLMAAL</sequence>
<reference evidence="2 3" key="1">
    <citation type="submission" date="2019-06" db="EMBL/GenBank/DDBJ databases">
        <authorList>
            <person name="Jiang L."/>
        </authorList>
    </citation>
    <scope>NUCLEOTIDE SEQUENCE [LARGE SCALE GENOMIC DNA]</scope>
    <source>
        <strain evidence="2 3">YIM 48858</strain>
    </source>
</reference>
<dbReference type="CDD" id="cd08946">
    <property type="entry name" value="SDR_e"/>
    <property type="match status" value="1"/>
</dbReference>
<proteinExistence type="predicted"/>
<evidence type="ECO:0000259" key="1">
    <source>
        <dbReference type="Pfam" id="PF01370"/>
    </source>
</evidence>
<comment type="caution">
    <text evidence="2">The sequence shown here is derived from an EMBL/GenBank/DDBJ whole genome shotgun (WGS) entry which is preliminary data.</text>
</comment>
<dbReference type="InterPro" id="IPR036291">
    <property type="entry name" value="NAD(P)-bd_dom_sf"/>
</dbReference>
<dbReference type="OrthoDB" id="9814124at2"/>
<organism evidence="2 3">
    <name type="scientific">Rubellimicrobium roseum</name>
    <dbReference type="NCBI Taxonomy" id="687525"/>
    <lineage>
        <taxon>Bacteria</taxon>
        <taxon>Pseudomonadati</taxon>
        <taxon>Pseudomonadota</taxon>
        <taxon>Alphaproteobacteria</taxon>
        <taxon>Rhodobacterales</taxon>
        <taxon>Roseobacteraceae</taxon>
        <taxon>Rubellimicrobium</taxon>
    </lineage>
</organism>
<dbReference type="Pfam" id="PF01370">
    <property type="entry name" value="Epimerase"/>
    <property type="match status" value="1"/>
</dbReference>
<dbReference type="PANTHER" id="PTHR43245:SF58">
    <property type="entry name" value="BLL5923 PROTEIN"/>
    <property type="match status" value="1"/>
</dbReference>
<dbReference type="EMBL" id="VDFV01000023">
    <property type="protein sequence ID" value="TNC68816.1"/>
    <property type="molecule type" value="Genomic_DNA"/>
</dbReference>
<dbReference type="Proteomes" id="UP000305709">
    <property type="component" value="Unassembled WGS sequence"/>
</dbReference>
<evidence type="ECO:0000313" key="3">
    <source>
        <dbReference type="Proteomes" id="UP000305709"/>
    </source>
</evidence>
<dbReference type="Gene3D" id="3.40.50.720">
    <property type="entry name" value="NAD(P)-binding Rossmann-like Domain"/>
    <property type="match status" value="1"/>
</dbReference>